<protein>
    <recommendedName>
        <fullName evidence="1">Heterokaryon incompatibility domain-containing protein</fullName>
    </recommendedName>
</protein>
<organism evidence="2 3">
    <name type="scientific">Clonostachys chloroleuca</name>
    <dbReference type="NCBI Taxonomy" id="1926264"/>
    <lineage>
        <taxon>Eukaryota</taxon>
        <taxon>Fungi</taxon>
        <taxon>Dikarya</taxon>
        <taxon>Ascomycota</taxon>
        <taxon>Pezizomycotina</taxon>
        <taxon>Sordariomycetes</taxon>
        <taxon>Hypocreomycetidae</taxon>
        <taxon>Hypocreales</taxon>
        <taxon>Bionectriaceae</taxon>
        <taxon>Clonostachys</taxon>
    </lineage>
</organism>
<gene>
    <name evidence="2" type="ORF">CCHLO57077_00010487</name>
</gene>
<dbReference type="InterPro" id="IPR010730">
    <property type="entry name" value="HET"/>
</dbReference>
<dbReference type="Pfam" id="PF06985">
    <property type="entry name" value="HET"/>
    <property type="match status" value="1"/>
</dbReference>
<reference evidence="2" key="1">
    <citation type="submission" date="2023-01" db="EMBL/GenBank/DDBJ databases">
        <authorList>
            <person name="Piombo E."/>
        </authorList>
    </citation>
    <scope>NUCLEOTIDE SEQUENCE</scope>
</reference>
<dbReference type="PANTHER" id="PTHR33112">
    <property type="entry name" value="DOMAIN PROTEIN, PUTATIVE-RELATED"/>
    <property type="match status" value="1"/>
</dbReference>
<name>A0AA35MFA4_9HYPO</name>
<evidence type="ECO:0000313" key="3">
    <source>
        <dbReference type="Proteomes" id="UP001160390"/>
    </source>
</evidence>
<dbReference type="Proteomes" id="UP001160390">
    <property type="component" value="Unassembled WGS sequence"/>
</dbReference>
<accession>A0AA35MFA4</accession>
<evidence type="ECO:0000259" key="1">
    <source>
        <dbReference type="Pfam" id="PF06985"/>
    </source>
</evidence>
<keyword evidence="3" id="KW-1185">Reference proteome</keyword>
<sequence length="123" mass="13893">MCIIDVSSRDHYPQFATLSYVWGREPFLRLSRDNLKHLMAPGSLDKTPPPLTIRDALQICRGLQIQFIWVDSLCIIQDDKSDMIEIVDSMDSIYRQSVITIVAASGANAHADYKHEVSSSLIQ</sequence>
<evidence type="ECO:0000313" key="2">
    <source>
        <dbReference type="EMBL" id="CAI6096098.1"/>
    </source>
</evidence>
<comment type="caution">
    <text evidence="2">The sequence shown here is derived from an EMBL/GenBank/DDBJ whole genome shotgun (WGS) entry which is preliminary data.</text>
</comment>
<feature type="domain" description="Heterokaryon incompatibility" evidence="1">
    <location>
        <begin position="15"/>
        <end position="112"/>
    </location>
</feature>
<dbReference type="AlphaFoldDB" id="A0AA35MFA4"/>
<proteinExistence type="predicted"/>
<dbReference type="PANTHER" id="PTHR33112:SF16">
    <property type="entry name" value="HETEROKARYON INCOMPATIBILITY DOMAIN-CONTAINING PROTEIN"/>
    <property type="match status" value="1"/>
</dbReference>
<dbReference type="EMBL" id="CABFNP030001281">
    <property type="protein sequence ID" value="CAI6096098.1"/>
    <property type="molecule type" value="Genomic_DNA"/>
</dbReference>